<keyword evidence="8" id="KW-1185">Reference proteome</keyword>
<evidence type="ECO:0000313" key="8">
    <source>
        <dbReference type="Proteomes" id="UP001107558"/>
    </source>
</evidence>
<comment type="subcellular location">
    <subcellularLocation>
        <location evidence="1">Secreted</location>
    </subcellularLocation>
</comment>
<evidence type="ECO:0000256" key="3">
    <source>
        <dbReference type="ARBA" id="ARBA00022690"/>
    </source>
</evidence>
<evidence type="ECO:0000256" key="6">
    <source>
        <dbReference type="SAM" id="SignalP"/>
    </source>
</evidence>
<dbReference type="Proteomes" id="UP001107558">
    <property type="component" value="Chromosome 1"/>
</dbReference>
<feature type="chain" id="PRO_5039919868" description="Pacifastin domain-containing protein" evidence="6">
    <location>
        <begin position="21"/>
        <end position="88"/>
    </location>
</feature>
<evidence type="ECO:0000256" key="1">
    <source>
        <dbReference type="ARBA" id="ARBA00004613"/>
    </source>
</evidence>
<evidence type="ECO:0000313" key="7">
    <source>
        <dbReference type="EMBL" id="KAG5679579.1"/>
    </source>
</evidence>
<organism evidence="7 8">
    <name type="scientific">Polypedilum vanderplanki</name>
    <name type="common">Sleeping chironomid midge</name>
    <dbReference type="NCBI Taxonomy" id="319348"/>
    <lineage>
        <taxon>Eukaryota</taxon>
        <taxon>Metazoa</taxon>
        <taxon>Ecdysozoa</taxon>
        <taxon>Arthropoda</taxon>
        <taxon>Hexapoda</taxon>
        <taxon>Insecta</taxon>
        <taxon>Pterygota</taxon>
        <taxon>Neoptera</taxon>
        <taxon>Endopterygota</taxon>
        <taxon>Diptera</taxon>
        <taxon>Nematocera</taxon>
        <taxon>Chironomoidea</taxon>
        <taxon>Chironomidae</taxon>
        <taxon>Chironominae</taxon>
        <taxon>Polypedilum</taxon>
        <taxon>Polypedilum</taxon>
    </lineage>
</organism>
<name>A0A9J6CCV9_POLVA</name>
<dbReference type="GO" id="GO:0005576">
    <property type="term" value="C:extracellular region"/>
    <property type="evidence" value="ECO:0007669"/>
    <property type="project" value="UniProtKB-SubCell"/>
</dbReference>
<keyword evidence="3" id="KW-0646">Protease inhibitor</keyword>
<dbReference type="EMBL" id="JADBJN010000001">
    <property type="protein sequence ID" value="KAG5679579.1"/>
    <property type="molecule type" value="Genomic_DNA"/>
</dbReference>
<keyword evidence="4" id="KW-0722">Serine protease inhibitor</keyword>
<dbReference type="AlphaFoldDB" id="A0A9J6CCV9"/>
<keyword evidence="6" id="KW-0732">Signal</keyword>
<sequence length="88" mass="10087">MKTFLFFVALIFSILSFSMAYNLSRNSHNIKSEGHHSNALEQEHKEILQFIPGNCTALETKFIRCNFCKCTKSGNGMFCTQKECEVKN</sequence>
<protein>
    <recommendedName>
        <fullName evidence="9">Pacifastin domain-containing protein</fullName>
    </recommendedName>
</protein>
<keyword evidence="2" id="KW-0964">Secreted</keyword>
<evidence type="ECO:0008006" key="9">
    <source>
        <dbReference type="Google" id="ProtNLM"/>
    </source>
</evidence>
<dbReference type="InterPro" id="IPR036201">
    <property type="entry name" value="Pacifastin_dom_sf"/>
</dbReference>
<feature type="signal peptide" evidence="6">
    <location>
        <begin position="1"/>
        <end position="20"/>
    </location>
</feature>
<gene>
    <name evidence="7" type="ORF">PVAND_009139</name>
</gene>
<comment type="similarity">
    <text evidence="5">Belongs to the protease inhibitor I19 family.</text>
</comment>
<evidence type="ECO:0000256" key="2">
    <source>
        <dbReference type="ARBA" id="ARBA00022525"/>
    </source>
</evidence>
<dbReference type="GO" id="GO:0004867">
    <property type="term" value="F:serine-type endopeptidase inhibitor activity"/>
    <property type="evidence" value="ECO:0007669"/>
    <property type="project" value="UniProtKB-KW"/>
</dbReference>
<accession>A0A9J6CCV9</accession>
<evidence type="ECO:0000256" key="5">
    <source>
        <dbReference type="ARBA" id="ARBA00029459"/>
    </source>
</evidence>
<proteinExistence type="inferred from homology"/>
<comment type="caution">
    <text evidence="7">The sequence shown here is derived from an EMBL/GenBank/DDBJ whole genome shotgun (WGS) entry which is preliminary data.</text>
</comment>
<reference evidence="7" key="1">
    <citation type="submission" date="2021-03" db="EMBL/GenBank/DDBJ databases">
        <title>Chromosome level genome of the anhydrobiotic midge Polypedilum vanderplanki.</title>
        <authorList>
            <person name="Yoshida Y."/>
            <person name="Kikawada T."/>
            <person name="Gusev O."/>
        </authorList>
    </citation>
    <scope>NUCLEOTIDE SEQUENCE</scope>
    <source>
        <strain evidence="7">NIAS01</strain>
        <tissue evidence="7">Whole body or cell culture</tissue>
    </source>
</reference>
<dbReference type="SUPFAM" id="SSF57283">
    <property type="entry name" value="PMP inhibitors"/>
    <property type="match status" value="1"/>
</dbReference>
<evidence type="ECO:0000256" key="4">
    <source>
        <dbReference type="ARBA" id="ARBA00022900"/>
    </source>
</evidence>